<evidence type="ECO:0000256" key="3">
    <source>
        <dbReference type="ARBA" id="ARBA00023004"/>
    </source>
</evidence>
<evidence type="ECO:0000259" key="6">
    <source>
        <dbReference type="PROSITE" id="PS51007"/>
    </source>
</evidence>
<evidence type="ECO:0000313" key="7">
    <source>
        <dbReference type="EMBL" id="QPJ65703.1"/>
    </source>
</evidence>
<accession>A0A7T0G3U9</accession>
<evidence type="ECO:0000256" key="1">
    <source>
        <dbReference type="ARBA" id="ARBA00022617"/>
    </source>
</evidence>
<feature type="compositionally biased region" description="Polar residues" evidence="5">
    <location>
        <begin position="34"/>
        <end position="43"/>
    </location>
</feature>
<dbReference type="KEGG" id="nva:G3M78_09975"/>
<dbReference type="GO" id="GO:0046872">
    <property type="term" value="F:metal ion binding"/>
    <property type="evidence" value="ECO:0007669"/>
    <property type="project" value="UniProtKB-KW"/>
</dbReference>
<organism evidence="7 8">
    <name type="scientific">Candidatus Nitrohelix vancouverensis</name>
    <dbReference type="NCBI Taxonomy" id="2705534"/>
    <lineage>
        <taxon>Bacteria</taxon>
        <taxon>Pseudomonadati</taxon>
        <taxon>Nitrospinota/Tectimicrobiota group</taxon>
        <taxon>Nitrospinota</taxon>
        <taxon>Nitrospinia</taxon>
        <taxon>Nitrospinales</taxon>
        <taxon>Nitrospinaceae</taxon>
        <taxon>Candidatus Nitrohelix</taxon>
    </lineage>
</organism>
<feature type="domain" description="Cytochrome c" evidence="6">
    <location>
        <begin position="59"/>
        <end position="151"/>
    </location>
</feature>
<evidence type="ECO:0000256" key="4">
    <source>
        <dbReference type="PROSITE-ProRule" id="PRU00433"/>
    </source>
</evidence>
<dbReference type="Pfam" id="PF13442">
    <property type="entry name" value="Cytochrome_CBB3"/>
    <property type="match status" value="1"/>
</dbReference>
<dbReference type="EMBL" id="CP048620">
    <property type="protein sequence ID" value="QPJ65703.1"/>
    <property type="molecule type" value="Genomic_DNA"/>
</dbReference>
<dbReference type="GO" id="GO:0009055">
    <property type="term" value="F:electron transfer activity"/>
    <property type="evidence" value="ECO:0007669"/>
    <property type="project" value="InterPro"/>
</dbReference>
<reference evidence="8" key="1">
    <citation type="submission" date="2020-02" db="EMBL/GenBank/DDBJ databases">
        <title>Genomic and physiological characterization of two novel Nitrospinaceae genera.</title>
        <authorList>
            <person name="Mueller A.J."/>
            <person name="Jung M.-Y."/>
            <person name="Strachan C.R."/>
            <person name="Herbold C.W."/>
            <person name="Kirkegaard R.H."/>
            <person name="Daims H."/>
        </authorList>
    </citation>
    <scope>NUCLEOTIDE SEQUENCE [LARGE SCALE GENOMIC DNA]</scope>
</reference>
<dbReference type="InterPro" id="IPR009056">
    <property type="entry name" value="Cyt_c-like_dom"/>
</dbReference>
<dbReference type="Gene3D" id="1.10.760.10">
    <property type="entry name" value="Cytochrome c-like domain"/>
    <property type="match status" value="1"/>
</dbReference>
<sequence length="155" mass="17105">MRILNILSIVFIGTALAIIPGTAVSEDLKPIENCPQSRSTKTAPSDVLKKTSPLRNEPRNLRKGKVLAHVKAKPIACKHCHGMNGDGMGAMSPNMAPKPRNFTCESTMKKISDGQLYWIIKNGSEGTSMPPYKHFSDEKIWQLIQYIRSLAKQGS</sequence>
<dbReference type="PROSITE" id="PS51007">
    <property type="entry name" value="CYTC"/>
    <property type="match status" value="1"/>
</dbReference>
<keyword evidence="2 4" id="KW-0479">Metal-binding</keyword>
<proteinExistence type="predicted"/>
<dbReference type="SUPFAM" id="SSF46626">
    <property type="entry name" value="Cytochrome c"/>
    <property type="match status" value="1"/>
</dbReference>
<keyword evidence="1 4" id="KW-0349">Heme</keyword>
<dbReference type="AlphaFoldDB" id="A0A7T0G3U9"/>
<dbReference type="GO" id="GO:0020037">
    <property type="term" value="F:heme binding"/>
    <property type="evidence" value="ECO:0007669"/>
    <property type="project" value="InterPro"/>
</dbReference>
<evidence type="ECO:0000256" key="2">
    <source>
        <dbReference type="ARBA" id="ARBA00022723"/>
    </source>
</evidence>
<feature type="region of interest" description="Disordered" evidence="5">
    <location>
        <begin position="32"/>
        <end position="59"/>
    </location>
</feature>
<gene>
    <name evidence="7" type="ORF">G3M78_09975</name>
</gene>
<dbReference type="Proteomes" id="UP000594464">
    <property type="component" value="Chromosome"/>
</dbReference>
<name>A0A7T0G3U9_9BACT</name>
<dbReference type="InterPro" id="IPR036909">
    <property type="entry name" value="Cyt_c-like_dom_sf"/>
</dbReference>
<protein>
    <submittedName>
        <fullName evidence="7">Cytochrome c</fullName>
    </submittedName>
</protein>
<keyword evidence="3 4" id="KW-0408">Iron</keyword>
<evidence type="ECO:0000313" key="8">
    <source>
        <dbReference type="Proteomes" id="UP000594464"/>
    </source>
</evidence>
<evidence type="ECO:0000256" key="5">
    <source>
        <dbReference type="SAM" id="MobiDB-lite"/>
    </source>
</evidence>